<dbReference type="STRING" id="7574.A0A1S3K712"/>
<dbReference type="InParanoid" id="A0A1S3K712"/>
<dbReference type="InterPro" id="IPR003081">
    <property type="entry name" value="GST_mu"/>
</dbReference>
<dbReference type="AlphaFoldDB" id="A0A1S3K712"/>
<dbReference type="PROSITE" id="PS50405">
    <property type="entry name" value="GST_CTER"/>
    <property type="match status" value="1"/>
</dbReference>
<dbReference type="Proteomes" id="UP000085678">
    <property type="component" value="Unplaced"/>
</dbReference>
<gene>
    <name evidence="11" type="primary">LOC106179285</name>
</gene>
<dbReference type="SFLD" id="SFLDG00363">
    <property type="entry name" value="AMPS_(cytGST):_Alpha-__Mu-__Pi"/>
    <property type="match status" value="1"/>
</dbReference>
<comment type="function">
    <text evidence="2">Conjugation of reduced glutathione to a wide number of exogenous and endogenous hydrophobic electrophiles.</text>
</comment>
<evidence type="ECO:0000313" key="11">
    <source>
        <dbReference type="RefSeq" id="XP_013418287.1"/>
    </source>
</evidence>
<evidence type="ECO:0000256" key="4">
    <source>
        <dbReference type="ARBA" id="ARBA00011738"/>
    </source>
</evidence>
<dbReference type="InterPro" id="IPR004045">
    <property type="entry name" value="Glutathione_S-Trfase_N"/>
</dbReference>
<organism evidence="10 11">
    <name type="scientific">Lingula anatina</name>
    <name type="common">Brachiopod</name>
    <name type="synonym">Lingula unguis</name>
    <dbReference type="NCBI Taxonomy" id="7574"/>
    <lineage>
        <taxon>Eukaryota</taxon>
        <taxon>Metazoa</taxon>
        <taxon>Spiralia</taxon>
        <taxon>Lophotrochozoa</taxon>
        <taxon>Brachiopoda</taxon>
        <taxon>Linguliformea</taxon>
        <taxon>Lingulata</taxon>
        <taxon>Lingulida</taxon>
        <taxon>Linguloidea</taxon>
        <taxon>Lingulidae</taxon>
        <taxon>Lingula</taxon>
    </lineage>
</organism>
<dbReference type="Pfam" id="PF02798">
    <property type="entry name" value="GST_N"/>
    <property type="match status" value="1"/>
</dbReference>
<dbReference type="InterPro" id="IPR036249">
    <property type="entry name" value="Thioredoxin-like_sf"/>
</dbReference>
<evidence type="ECO:0000256" key="3">
    <source>
        <dbReference type="ARBA" id="ARBA00005861"/>
    </source>
</evidence>
<comment type="similarity">
    <text evidence="3">Belongs to the GST superfamily. Mu family.</text>
</comment>
<name>A0A1S3K712_LINAN</name>
<evidence type="ECO:0000259" key="9">
    <source>
        <dbReference type="PROSITE" id="PS50405"/>
    </source>
</evidence>
<evidence type="ECO:0000256" key="2">
    <source>
        <dbReference type="ARBA" id="ARBA00003701"/>
    </source>
</evidence>
<evidence type="ECO:0000256" key="1">
    <source>
        <dbReference type="ARBA" id="ARBA00002446"/>
    </source>
</evidence>
<dbReference type="SUPFAM" id="SSF47616">
    <property type="entry name" value="GST C-terminal domain-like"/>
    <property type="match status" value="1"/>
</dbReference>
<dbReference type="EC" id="2.5.1.18" evidence="5"/>
<dbReference type="InterPro" id="IPR040079">
    <property type="entry name" value="Glutathione_S-Trfase"/>
</dbReference>
<accession>A0A1S3K712</accession>
<dbReference type="RefSeq" id="XP_013418287.1">
    <property type="nucleotide sequence ID" value="XM_013562833.2"/>
</dbReference>
<dbReference type="PRINTS" id="PR01267">
    <property type="entry name" value="GSTRNSFRASEM"/>
</dbReference>
<comment type="catalytic activity">
    <reaction evidence="7">
        <text>RX + glutathione = an S-substituted glutathione + a halide anion + H(+)</text>
        <dbReference type="Rhea" id="RHEA:16437"/>
        <dbReference type="ChEBI" id="CHEBI:15378"/>
        <dbReference type="ChEBI" id="CHEBI:16042"/>
        <dbReference type="ChEBI" id="CHEBI:17792"/>
        <dbReference type="ChEBI" id="CHEBI:57925"/>
        <dbReference type="ChEBI" id="CHEBI:90779"/>
        <dbReference type="EC" id="2.5.1.18"/>
    </reaction>
</comment>
<dbReference type="CDD" id="cd03075">
    <property type="entry name" value="GST_N_Mu"/>
    <property type="match status" value="1"/>
</dbReference>
<evidence type="ECO:0000259" key="8">
    <source>
        <dbReference type="PROSITE" id="PS50404"/>
    </source>
</evidence>
<dbReference type="GeneID" id="106179285"/>
<dbReference type="InterPro" id="IPR050213">
    <property type="entry name" value="GST_superfamily"/>
</dbReference>
<evidence type="ECO:0000256" key="7">
    <source>
        <dbReference type="ARBA" id="ARBA00047960"/>
    </source>
</evidence>
<dbReference type="Pfam" id="PF14497">
    <property type="entry name" value="GST_C_3"/>
    <property type="match status" value="1"/>
</dbReference>
<dbReference type="PANTHER" id="PTHR11571">
    <property type="entry name" value="GLUTATHIONE S-TRANSFERASE"/>
    <property type="match status" value="1"/>
</dbReference>
<keyword evidence="10" id="KW-1185">Reference proteome</keyword>
<dbReference type="GO" id="GO:0006749">
    <property type="term" value="P:glutathione metabolic process"/>
    <property type="evidence" value="ECO:0007669"/>
    <property type="project" value="TreeGrafter"/>
</dbReference>
<evidence type="ECO:0000313" key="10">
    <source>
        <dbReference type="Proteomes" id="UP000085678"/>
    </source>
</evidence>
<sequence length="223" mass="26473">MAPVLGYWDMRGLAHPIRMLLHYVGEEFEDRRHTPGPAPDFSLDPWLKIKFTLGVPFPNLPYWIDGDTKLAQSHAIIRHLARKHNLCPKSEAETIRCDVIDYQVNDFTWDLIYVCYNDFFKMGNYEQRRIEYLDKLPSKLKQYSDFLGDFPWFAGNNLTYVDFMAYEIFETHRAFAPGCLDGFQNLTDYMDRFEALPAIRKYMQSEEFTKKPYFNKFANWRGD</sequence>
<dbReference type="SFLD" id="SFLDG01205">
    <property type="entry name" value="AMPS.1"/>
    <property type="match status" value="1"/>
</dbReference>
<dbReference type="SUPFAM" id="SSF52833">
    <property type="entry name" value="Thioredoxin-like"/>
    <property type="match status" value="1"/>
</dbReference>
<feature type="domain" description="GST N-terminal" evidence="8">
    <location>
        <begin position="1"/>
        <end position="88"/>
    </location>
</feature>
<dbReference type="OrthoDB" id="4951845at2759"/>
<dbReference type="FunFam" id="1.20.1050.10:FF:000003">
    <property type="entry name" value="Glutathione S-transferase 2"/>
    <property type="match status" value="1"/>
</dbReference>
<dbReference type="PANTHER" id="PTHR11571:SF222">
    <property type="entry name" value="GLUTATHIONE TRANSFERASE"/>
    <property type="match status" value="1"/>
</dbReference>
<dbReference type="InterPro" id="IPR010987">
    <property type="entry name" value="Glutathione-S-Trfase_C-like"/>
</dbReference>
<dbReference type="GO" id="GO:0004364">
    <property type="term" value="F:glutathione transferase activity"/>
    <property type="evidence" value="ECO:0007669"/>
    <property type="project" value="UniProtKB-EC"/>
</dbReference>
<evidence type="ECO:0000256" key="6">
    <source>
        <dbReference type="ARBA" id="ARBA00022679"/>
    </source>
</evidence>
<dbReference type="SFLD" id="SFLDS00019">
    <property type="entry name" value="Glutathione_Transferase_(cytos"/>
    <property type="match status" value="1"/>
</dbReference>
<dbReference type="KEGG" id="lak:106179285"/>
<dbReference type="Gene3D" id="1.20.1050.10">
    <property type="match status" value="1"/>
</dbReference>
<feature type="domain" description="GST C-terminal" evidence="9">
    <location>
        <begin position="90"/>
        <end position="213"/>
    </location>
</feature>
<reference evidence="11" key="1">
    <citation type="submission" date="2025-08" db="UniProtKB">
        <authorList>
            <consortium name="RefSeq"/>
        </authorList>
    </citation>
    <scope>IDENTIFICATION</scope>
    <source>
        <tissue evidence="11">Gonads</tissue>
    </source>
</reference>
<dbReference type="PROSITE" id="PS50404">
    <property type="entry name" value="GST_NTER"/>
    <property type="match status" value="1"/>
</dbReference>
<keyword evidence="6" id="KW-0808">Transferase</keyword>
<protein>
    <recommendedName>
        <fullName evidence="5">glutathione transferase</fullName>
        <ecNumber evidence="5">2.5.1.18</ecNumber>
    </recommendedName>
</protein>
<dbReference type="Gene3D" id="3.40.30.10">
    <property type="entry name" value="Glutaredoxin"/>
    <property type="match status" value="1"/>
</dbReference>
<evidence type="ECO:0000256" key="5">
    <source>
        <dbReference type="ARBA" id="ARBA00012452"/>
    </source>
</evidence>
<comment type="subunit">
    <text evidence="4">Homodimer.</text>
</comment>
<dbReference type="InterPro" id="IPR036282">
    <property type="entry name" value="Glutathione-S-Trfase_C_sf"/>
</dbReference>
<comment type="function">
    <text evidence="1">GST isoenzymes appear to play a central role in the parasite detoxification system. Other functions are also suspected including a role in increasing the solubility of haematin in the parasite gut.</text>
</comment>
<proteinExistence type="inferred from homology"/>
<dbReference type="InterPro" id="IPR004046">
    <property type="entry name" value="GST_C"/>
</dbReference>